<evidence type="ECO:0000313" key="3">
    <source>
        <dbReference type="Proteomes" id="UP000539957"/>
    </source>
</evidence>
<dbReference type="AlphaFoldDB" id="A0A7W7N4M3"/>
<gene>
    <name evidence="2" type="ORF">HNP32_003520</name>
</gene>
<organism evidence="2 3">
    <name type="scientific">Brevundimonas bullata</name>
    <dbReference type="NCBI Taxonomy" id="13160"/>
    <lineage>
        <taxon>Bacteria</taxon>
        <taxon>Pseudomonadati</taxon>
        <taxon>Pseudomonadota</taxon>
        <taxon>Alphaproteobacteria</taxon>
        <taxon>Caulobacterales</taxon>
        <taxon>Caulobacteraceae</taxon>
        <taxon>Brevundimonas</taxon>
    </lineage>
</organism>
<comment type="caution">
    <text evidence="2">The sequence shown here is derived from an EMBL/GenBank/DDBJ whole genome shotgun (WGS) entry which is preliminary data.</text>
</comment>
<feature type="signal peptide" evidence="1">
    <location>
        <begin position="1"/>
        <end position="19"/>
    </location>
</feature>
<protein>
    <submittedName>
        <fullName evidence="2">Uncharacterized protein</fullName>
    </submittedName>
</protein>
<evidence type="ECO:0000313" key="2">
    <source>
        <dbReference type="EMBL" id="MBB4799760.1"/>
    </source>
</evidence>
<name>A0A7W7N4M3_9CAUL</name>
<proteinExistence type="predicted"/>
<keyword evidence="3" id="KW-1185">Reference proteome</keyword>
<dbReference type="RefSeq" id="WP_184273624.1">
    <property type="nucleotide sequence ID" value="NZ_JACHKY010000007.1"/>
</dbReference>
<feature type="chain" id="PRO_5031379260" evidence="1">
    <location>
        <begin position="20"/>
        <end position="134"/>
    </location>
</feature>
<dbReference type="EMBL" id="JACHKY010000007">
    <property type="protein sequence ID" value="MBB4799760.1"/>
    <property type="molecule type" value="Genomic_DNA"/>
</dbReference>
<sequence>MHAAVIGLFGLIAATPAQAQQAASFDLSCDIETSVKLNDRAETKNERTIRMSIDTASMKWCTHPCKPVQTIAEISPTILILWGDALQPGHARTFTIDRVSGSYFLLSITPAGSITAKGRCTPAPFTGTGVRTLF</sequence>
<dbReference type="Proteomes" id="UP000539957">
    <property type="component" value="Unassembled WGS sequence"/>
</dbReference>
<evidence type="ECO:0000256" key="1">
    <source>
        <dbReference type="SAM" id="SignalP"/>
    </source>
</evidence>
<reference evidence="2 3" key="1">
    <citation type="submission" date="2020-08" db="EMBL/GenBank/DDBJ databases">
        <title>Functional genomics of gut bacteria from endangered species of beetles.</title>
        <authorList>
            <person name="Carlos-Shanley C."/>
        </authorList>
    </citation>
    <scope>NUCLEOTIDE SEQUENCE [LARGE SCALE GENOMIC DNA]</scope>
    <source>
        <strain evidence="2 3">S00123</strain>
    </source>
</reference>
<keyword evidence="1" id="KW-0732">Signal</keyword>
<accession>A0A7W7N4M3</accession>